<gene>
    <name evidence="1" type="ORF">ACFQ63_13695</name>
</gene>
<evidence type="ECO:0000313" key="2">
    <source>
        <dbReference type="Proteomes" id="UP001600424"/>
    </source>
</evidence>
<accession>A0ABW6IVZ5</accession>
<proteinExistence type="predicted"/>
<sequence length="72" mass="7992">MSLKAVDIWWTKWQAGGREVLVMRPHGKPVAVNQALGEVEQATVRQVVLGHIPSDLGLSGHLWSRRLIGELI</sequence>
<dbReference type="RefSeq" id="WP_386248894.1">
    <property type="nucleotide sequence ID" value="NZ_JBHTRV010000008.1"/>
</dbReference>
<comment type="caution">
    <text evidence="1">The sequence shown here is derived from an EMBL/GenBank/DDBJ whole genome shotgun (WGS) entry which is preliminary data.</text>
</comment>
<evidence type="ECO:0000313" key="1">
    <source>
        <dbReference type="EMBL" id="MFE5980754.1"/>
    </source>
</evidence>
<dbReference type="Proteomes" id="UP001600424">
    <property type="component" value="Unassembled WGS sequence"/>
</dbReference>
<organism evidence="1 2">
    <name type="scientific">Streptomyces wedmorensis</name>
    <dbReference type="NCBI Taxonomy" id="43759"/>
    <lineage>
        <taxon>Bacteria</taxon>
        <taxon>Bacillati</taxon>
        <taxon>Actinomycetota</taxon>
        <taxon>Actinomycetes</taxon>
        <taxon>Kitasatosporales</taxon>
        <taxon>Streptomycetaceae</taxon>
        <taxon>Streptomyces</taxon>
    </lineage>
</organism>
<protein>
    <submittedName>
        <fullName evidence="1">Uncharacterized protein</fullName>
    </submittedName>
</protein>
<name>A0ABW6IVZ5_STRWE</name>
<keyword evidence="2" id="KW-1185">Reference proteome</keyword>
<dbReference type="EMBL" id="JBHTRV010000008">
    <property type="protein sequence ID" value="MFE5980754.1"/>
    <property type="molecule type" value="Genomic_DNA"/>
</dbReference>
<reference evidence="1 2" key="1">
    <citation type="submission" date="2024-09" db="EMBL/GenBank/DDBJ databases">
        <title>The Natural Products Discovery Center: Release of the First 8490 Sequenced Strains for Exploring Actinobacteria Biosynthetic Diversity.</title>
        <authorList>
            <person name="Kalkreuter E."/>
            <person name="Kautsar S.A."/>
            <person name="Yang D."/>
            <person name="Bader C.D."/>
            <person name="Teijaro C.N."/>
            <person name="Fluegel L."/>
            <person name="Davis C.M."/>
            <person name="Simpson J.R."/>
            <person name="Lauterbach L."/>
            <person name="Steele A.D."/>
            <person name="Gui C."/>
            <person name="Meng S."/>
            <person name="Li G."/>
            <person name="Viehrig K."/>
            <person name="Ye F."/>
            <person name="Su P."/>
            <person name="Kiefer A.F."/>
            <person name="Nichols A."/>
            <person name="Cepeda A.J."/>
            <person name="Yan W."/>
            <person name="Fan B."/>
            <person name="Jiang Y."/>
            <person name="Adhikari A."/>
            <person name="Zheng C.-J."/>
            <person name="Schuster L."/>
            <person name="Cowan T.M."/>
            <person name="Smanski M.J."/>
            <person name="Chevrette M.G."/>
            <person name="De Carvalho L.P.S."/>
            <person name="Shen B."/>
        </authorList>
    </citation>
    <scope>NUCLEOTIDE SEQUENCE [LARGE SCALE GENOMIC DNA]</scope>
    <source>
        <strain evidence="1 2">NPDC056472</strain>
    </source>
</reference>